<sequence>MSQGGVDTGPSIIQDWAEQQGATVLVGRAKAGVDPPGPPPPSASPLARAMSGTQPGPEAPGGAGWNPTNEPLVLGLKPTHFPRASGTCPTLPCPSHLLSLSLQELCHRPPPPGPDPEPLSVVLSGCQAGVSGQQLEELSHTNAGLDTTDL</sequence>
<feature type="region of interest" description="Disordered" evidence="1">
    <location>
        <begin position="1"/>
        <end position="20"/>
    </location>
</feature>
<organism evidence="2 3">
    <name type="scientific">Saguinus oedipus</name>
    <name type="common">Cotton-top tamarin</name>
    <name type="synonym">Oedipomidas oedipus</name>
    <dbReference type="NCBI Taxonomy" id="9490"/>
    <lineage>
        <taxon>Eukaryota</taxon>
        <taxon>Metazoa</taxon>
        <taxon>Chordata</taxon>
        <taxon>Craniata</taxon>
        <taxon>Vertebrata</taxon>
        <taxon>Euteleostomi</taxon>
        <taxon>Mammalia</taxon>
        <taxon>Eutheria</taxon>
        <taxon>Euarchontoglires</taxon>
        <taxon>Primates</taxon>
        <taxon>Haplorrhini</taxon>
        <taxon>Platyrrhini</taxon>
        <taxon>Cebidae</taxon>
        <taxon>Callitrichinae</taxon>
        <taxon>Saguinus</taxon>
    </lineage>
</organism>
<evidence type="ECO:0000256" key="1">
    <source>
        <dbReference type="SAM" id="MobiDB-lite"/>
    </source>
</evidence>
<keyword evidence="3" id="KW-1185">Reference proteome</keyword>
<dbReference type="EMBL" id="JASSZA010000002">
    <property type="protein sequence ID" value="KAK2118491.1"/>
    <property type="molecule type" value="Genomic_DNA"/>
</dbReference>
<accession>A0ABQ9WAX8</accession>
<dbReference type="Proteomes" id="UP001266305">
    <property type="component" value="Unassembled WGS sequence"/>
</dbReference>
<proteinExistence type="predicted"/>
<comment type="caution">
    <text evidence="2">The sequence shown here is derived from an EMBL/GenBank/DDBJ whole genome shotgun (WGS) entry which is preliminary data.</text>
</comment>
<feature type="region of interest" description="Disordered" evidence="1">
    <location>
        <begin position="28"/>
        <end position="71"/>
    </location>
</feature>
<reference evidence="2 3" key="1">
    <citation type="submission" date="2023-05" db="EMBL/GenBank/DDBJ databases">
        <title>B98-5 Cell Line De Novo Hybrid Assembly: An Optical Mapping Approach.</title>
        <authorList>
            <person name="Kananen K."/>
            <person name="Auerbach J.A."/>
            <person name="Kautto E."/>
            <person name="Blachly J.S."/>
        </authorList>
    </citation>
    <scope>NUCLEOTIDE SEQUENCE [LARGE SCALE GENOMIC DNA]</scope>
    <source>
        <strain evidence="2">B95-8</strain>
        <tissue evidence="2">Cell line</tissue>
    </source>
</reference>
<gene>
    <name evidence="2" type="ORF">P7K49_005378</name>
</gene>
<evidence type="ECO:0000313" key="2">
    <source>
        <dbReference type="EMBL" id="KAK2118491.1"/>
    </source>
</evidence>
<evidence type="ECO:0000313" key="3">
    <source>
        <dbReference type="Proteomes" id="UP001266305"/>
    </source>
</evidence>
<name>A0ABQ9WAX8_SAGOE</name>
<protein>
    <submittedName>
        <fullName evidence="2">Uncharacterized protein</fullName>
    </submittedName>
</protein>